<comment type="caution">
    <text evidence="2">The sequence shown here is derived from an EMBL/GenBank/DDBJ whole genome shotgun (WGS) entry which is preliminary data.</text>
</comment>
<dbReference type="EMBL" id="CARXXK010001015">
    <property type="protein sequence ID" value="CAI6371701.1"/>
    <property type="molecule type" value="Genomic_DNA"/>
</dbReference>
<keyword evidence="1" id="KW-0812">Transmembrane</keyword>
<feature type="transmembrane region" description="Helical" evidence="1">
    <location>
        <begin position="35"/>
        <end position="53"/>
    </location>
</feature>
<evidence type="ECO:0000256" key="1">
    <source>
        <dbReference type="SAM" id="Phobius"/>
    </source>
</evidence>
<organism evidence="2 3">
    <name type="scientific">Macrosiphum euphorbiae</name>
    <name type="common">potato aphid</name>
    <dbReference type="NCBI Taxonomy" id="13131"/>
    <lineage>
        <taxon>Eukaryota</taxon>
        <taxon>Metazoa</taxon>
        <taxon>Ecdysozoa</taxon>
        <taxon>Arthropoda</taxon>
        <taxon>Hexapoda</taxon>
        <taxon>Insecta</taxon>
        <taxon>Pterygota</taxon>
        <taxon>Neoptera</taxon>
        <taxon>Paraneoptera</taxon>
        <taxon>Hemiptera</taxon>
        <taxon>Sternorrhyncha</taxon>
        <taxon>Aphidomorpha</taxon>
        <taxon>Aphidoidea</taxon>
        <taxon>Aphididae</taxon>
        <taxon>Macrosiphini</taxon>
        <taxon>Macrosiphum</taxon>
    </lineage>
</organism>
<gene>
    <name evidence="2" type="ORF">MEUPH1_LOCUS25673</name>
</gene>
<keyword evidence="3" id="KW-1185">Reference proteome</keyword>
<sequence>MLVDILQLSSCPPTLNRSLSRYGDSILSVPRTTCFLFLKVLISSGNACLYVILIQRSFDRCISATINGPTCVLCMWDPYATCTIEKTLSRWQIFLAAWSNWSVYALACS</sequence>
<dbReference type="AlphaFoldDB" id="A0AAV0XU72"/>
<accession>A0AAV0XU72</accession>
<evidence type="ECO:0000313" key="3">
    <source>
        <dbReference type="Proteomes" id="UP001160148"/>
    </source>
</evidence>
<proteinExistence type="predicted"/>
<reference evidence="2 3" key="1">
    <citation type="submission" date="2023-01" db="EMBL/GenBank/DDBJ databases">
        <authorList>
            <person name="Whitehead M."/>
        </authorList>
    </citation>
    <scope>NUCLEOTIDE SEQUENCE [LARGE SCALE GENOMIC DNA]</scope>
</reference>
<evidence type="ECO:0000313" key="2">
    <source>
        <dbReference type="EMBL" id="CAI6371701.1"/>
    </source>
</evidence>
<keyword evidence="1" id="KW-1133">Transmembrane helix</keyword>
<keyword evidence="1" id="KW-0472">Membrane</keyword>
<name>A0AAV0XU72_9HEMI</name>
<dbReference type="Proteomes" id="UP001160148">
    <property type="component" value="Unassembled WGS sequence"/>
</dbReference>
<protein>
    <submittedName>
        <fullName evidence="2">Uncharacterized protein</fullName>
    </submittedName>
</protein>